<feature type="non-terminal residue" evidence="1">
    <location>
        <position position="1"/>
    </location>
</feature>
<organism evidence="1">
    <name type="scientific">marine sediment metagenome</name>
    <dbReference type="NCBI Taxonomy" id="412755"/>
    <lineage>
        <taxon>unclassified sequences</taxon>
        <taxon>metagenomes</taxon>
        <taxon>ecological metagenomes</taxon>
    </lineage>
</organism>
<dbReference type="EMBL" id="LAZR01054010">
    <property type="protein sequence ID" value="KKK79473.1"/>
    <property type="molecule type" value="Genomic_DNA"/>
</dbReference>
<evidence type="ECO:0000313" key="1">
    <source>
        <dbReference type="EMBL" id="KKK79473.1"/>
    </source>
</evidence>
<proteinExistence type="predicted"/>
<accession>A0A0F8YDL7</accession>
<dbReference type="AlphaFoldDB" id="A0A0F8YDL7"/>
<reference evidence="1" key="1">
    <citation type="journal article" date="2015" name="Nature">
        <title>Complex archaea that bridge the gap between prokaryotes and eukaryotes.</title>
        <authorList>
            <person name="Spang A."/>
            <person name="Saw J.H."/>
            <person name="Jorgensen S.L."/>
            <person name="Zaremba-Niedzwiedzka K."/>
            <person name="Martijn J."/>
            <person name="Lind A.E."/>
            <person name="van Eijk R."/>
            <person name="Schleper C."/>
            <person name="Guy L."/>
            <person name="Ettema T.J."/>
        </authorList>
    </citation>
    <scope>NUCLEOTIDE SEQUENCE</scope>
</reference>
<sequence>FPIHSGLTDSLVLRFALSEQTLHALDSLP</sequence>
<name>A0A0F8YDL7_9ZZZZ</name>
<protein>
    <submittedName>
        <fullName evidence="1">Uncharacterized protein</fullName>
    </submittedName>
</protein>
<gene>
    <name evidence="1" type="ORF">LCGC14_2833170</name>
</gene>
<comment type="caution">
    <text evidence="1">The sequence shown here is derived from an EMBL/GenBank/DDBJ whole genome shotgun (WGS) entry which is preliminary data.</text>
</comment>